<sequence>MSLPIGGKDKRSLFRLALGAIALPLQCATLITVTYKILIVYY</sequence>
<evidence type="ECO:0000313" key="2">
    <source>
        <dbReference type="EMBL" id="WGV26325.1"/>
    </source>
</evidence>
<evidence type="ECO:0000313" key="3">
    <source>
        <dbReference type="Proteomes" id="UP001223520"/>
    </source>
</evidence>
<keyword evidence="3" id="KW-1185">Reference proteome</keyword>
<evidence type="ECO:0000256" key="1">
    <source>
        <dbReference type="SAM" id="Phobius"/>
    </source>
</evidence>
<gene>
    <name evidence="2" type="ORF">QI031_02080</name>
</gene>
<protein>
    <submittedName>
        <fullName evidence="2">Uncharacterized protein</fullName>
    </submittedName>
</protein>
<dbReference type="KEGG" id="hbq:QI031_02080"/>
<dbReference type="EMBL" id="CP124543">
    <property type="protein sequence ID" value="WGV26325.1"/>
    <property type="molecule type" value="Genomic_DNA"/>
</dbReference>
<dbReference type="AlphaFoldDB" id="A0AAJ6PA16"/>
<dbReference type="Proteomes" id="UP001223520">
    <property type="component" value="Chromosome"/>
</dbReference>
<dbReference type="RefSeq" id="WP_281483579.1">
    <property type="nucleotide sequence ID" value="NZ_CP124543.1"/>
</dbReference>
<proteinExistence type="predicted"/>
<keyword evidence="1" id="KW-0812">Transmembrane</keyword>
<name>A0AAJ6PA16_9CYAN</name>
<accession>A0AAJ6PA16</accession>
<reference evidence="2 3" key="1">
    <citation type="journal article" date="2023" name="Limnol Oceanogr Lett">
        <title>Environmental adaptations by the intertidal Antarctic cyanobacterium Halotia branconii CENA392 as revealed using long-read genome sequencing.</title>
        <authorList>
            <person name="Dextro R.B."/>
            <person name="Delbaje E."/>
            <person name="Freitas P.N.N."/>
            <person name="Geraldes V."/>
            <person name="Pinto E."/>
            <person name="Long P.F."/>
            <person name="Fiore M.F."/>
        </authorList>
    </citation>
    <scope>NUCLEOTIDE SEQUENCE [LARGE SCALE GENOMIC DNA]</scope>
    <source>
        <strain evidence="2 3">CENA392</strain>
    </source>
</reference>
<keyword evidence="1" id="KW-1133">Transmembrane helix</keyword>
<keyword evidence="1" id="KW-0472">Membrane</keyword>
<organism evidence="2 3">
    <name type="scientific">Halotia branconii CENA392</name>
    <dbReference type="NCBI Taxonomy" id="1539056"/>
    <lineage>
        <taxon>Bacteria</taxon>
        <taxon>Bacillati</taxon>
        <taxon>Cyanobacteriota</taxon>
        <taxon>Cyanophyceae</taxon>
        <taxon>Nostocales</taxon>
        <taxon>Nodulariaceae</taxon>
        <taxon>Halotia</taxon>
    </lineage>
</organism>
<feature type="transmembrane region" description="Helical" evidence="1">
    <location>
        <begin position="12"/>
        <end position="38"/>
    </location>
</feature>